<protein>
    <submittedName>
        <fullName evidence="2">Uncharacterized protein</fullName>
    </submittedName>
</protein>
<reference evidence="2" key="1">
    <citation type="submission" date="2018-05" db="EMBL/GenBank/DDBJ databases">
        <authorList>
            <person name="Lanie J.A."/>
            <person name="Ng W.-L."/>
            <person name="Kazmierczak K.M."/>
            <person name="Andrzejewski T.M."/>
            <person name="Davidsen T.M."/>
            <person name="Wayne K.J."/>
            <person name="Tettelin H."/>
            <person name="Glass J.I."/>
            <person name="Rusch D."/>
            <person name="Podicherti R."/>
            <person name="Tsui H.-C.T."/>
            <person name="Winkler M.E."/>
        </authorList>
    </citation>
    <scope>NUCLEOTIDE SEQUENCE</scope>
</reference>
<proteinExistence type="predicted"/>
<feature type="region of interest" description="Disordered" evidence="1">
    <location>
        <begin position="45"/>
        <end position="72"/>
    </location>
</feature>
<name>A0A381TIY2_9ZZZZ</name>
<evidence type="ECO:0000256" key="1">
    <source>
        <dbReference type="SAM" id="MobiDB-lite"/>
    </source>
</evidence>
<organism evidence="2">
    <name type="scientific">marine metagenome</name>
    <dbReference type="NCBI Taxonomy" id="408172"/>
    <lineage>
        <taxon>unclassified sequences</taxon>
        <taxon>metagenomes</taxon>
        <taxon>ecological metagenomes</taxon>
    </lineage>
</organism>
<gene>
    <name evidence="2" type="ORF">METZ01_LOCUS67581</name>
</gene>
<dbReference type="EMBL" id="UINC01004495">
    <property type="protein sequence ID" value="SVA14727.1"/>
    <property type="molecule type" value="Genomic_DNA"/>
</dbReference>
<feature type="compositionally biased region" description="Basic residues" evidence="1">
    <location>
        <begin position="60"/>
        <end position="72"/>
    </location>
</feature>
<dbReference type="AlphaFoldDB" id="A0A381TIY2"/>
<sequence length="72" mass="8624">MDLYDLKKSIESVYYKYCIREGKLPLPDTVYYLWDKKKITNSLLPGIRGTDMQNKERSPRKEKKKKKKPKLS</sequence>
<accession>A0A381TIY2</accession>
<evidence type="ECO:0000313" key="2">
    <source>
        <dbReference type="EMBL" id="SVA14727.1"/>
    </source>
</evidence>